<name>A0AAD7FTB1_9AGAR</name>
<reference evidence="1" key="1">
    <citation type="submission" date="2023-03" db="EMBL/GenBank/DDBJ databases">
        <title>Massive genome expansion in bonnet fungi (Mycena s.s.) driven by repeated elements and novel gene families across ecological guilds.</title>
        <authorList>
            <consortium name="Lawrence Berkeley National Laboratory"/>
            <person name="Harder C.B."/>
            <person name="Miyauchi S."/>
            <person name="Viragh M."/>
            <person name="Kuo A."/>
            <person name="Thoen E."/>
            <person name="Andreopoulos B."/>
            <person name="Lu D."/>
            <person name="Skrede I."/>
            <person name="Drula E."/>
            <person name="Henrissat B."/>
            <person name="Morin E."/>
            <person name="Kohler A."/>
            <person name="Barry K."/>
            <person name="LaButti K."/>
            <person name="Morin E."/>
            <person name="Salamov A."/>
            <person name="Lipzen A."/>
            <person name="Mereny Z."/>
            <person name="Hegedus B."/>
            <person name="Baldrian P."/>
            <person name="Stursova M."/>
            <person name="Weitz H."/>
            <person name="Taylor A."/>
            <person name="Grigoriev I.V."/>
            <person name="Nagy L.G."/>
            <person name="Martin F."/>
            <person name="Kauserud H."/>
        </authorList>
    </citation>
    <scope>NUCLEOTIDE SEQUENCE</scope>
    <source>
        <strain evidence="1">9284</strain>
    </source>
</reference>
<evidence type="ECO:0000313" key="1">
    <source>
        <dbReference type="EMBL" id="KAJ7641688.1"/>
    </source>
</evidence>
<comment type="caution">
    <text evidence="1">The sequence shown here is derived from an EMBL/GenBank/DDBJ whole genome shotgun (WGS) entry which is preliminary data.</text>
</comment>
<dbReference type="AlphaFoldDB" id="A0AAD7FTB1"/>
<dbReference type="EMBL" id="JARKIF010000004">
    <property type="protein sequence ID" value="KAJ7641688.1"/>
    <property type="molecule type" value="Genomic_DNA"/>
</dbReference>
<evidence type="ECO:0008006" key="3">
    <source>
        <dbReference type="Google" id="ProtNLM"/>
    </source>
</evidence>
<organism evidence="1 2">
    <name type="scientific">Roridomyces roridus</name>
    <dbReference type="NCBI Taxonomy" id="1738132"/>
    <lineage>
        <taxon>Eukaryota</taxon>
        <taxon>Fungi</taxon>
        <taxon>Dikarya</taxon>
        <taxon>Basidiomycota</taxon>
        <taxon>Agaricomycotina</taxon>
        <taxon>Agaricomycetes</taxon>
        <taxon>Agaricomycetidae</taxon>
        <taxon>Agaricales</taxon>
        <taxon>Marasmiineae</taxon>
        <taxon>Mycenaceae</taxon>
        <taxon>Roridomyces</taxon>
    </lineage>
</organism>
<keyword evidence="2" id="KW-1185">Reference proteome</keyword>
<gene>
    <name evidence="1" type="ORF">FB45DRAFT_900777</name>
</gene>
<evidence type="ECO:0000313" key="2">
    <source>
        <dbReference type="Proteomes" id="UP001221142"/>
    </source>
</evidence>
<proteinExistence type="predicted"/>
<accession>A0AAD7FTB1</accession>
<dbReference type="Proteomes" id="UP001221142">
    <property type="component" value="Unassembled WGS sequence"/>
</dbReference>
<sequence length="365" mass="42468">MLISISPSPFQSVMALLYNPPKLVDVVLLTSLYCSPNDLLQLRETCRRLCQLLSDSLAWSAARRNTHGVPSPPEGFSEVAWASLLFRSKACSECGSAYVGIPECFPLGIQCCSDLCRERITSGQTRQHRARWVFLYAIREKFCYDALQLHRWIPRPKEVLAGKFIPAEAALAADREYKERPSDEAFFQEHWRRQAVIGAWTKTHVELLRWKARFDSIDLDRVNRTVLFQYASSKGLRGADVVRSPTVKDVFALFERDKALIWNPHVLDLRTLKMDLDLLNYHTRLFQDTRTRMDKIKCSVCERMVPTDDFEYHCYDRHPDFRVECLRSCKFDSLVTPEELVDHTLDCHSLYRLQEGDFHSRYYLS</sequence>
<protein>
    <recommendedName>
        <fullName evidence="3">F-box domain-containing protein</fullName>
    </recommendedName>
</protein>